<organism evidence="1 4">
    <name type="scientific">Leptospira adleri</name>
    <dbReference type="NCBI Taxonomy" id="2023186"/>
    <lineage>
        <taxon>Bacteria</taxon>
        <taxon>Pseudomonadati</taxon>
        <taxon>Spirochaetota</taxon>
        <taxon>Spirochaetia</taxon>
        <taxon>Leptospirales</taxon>
        <taxon>Leptospiraceae</taxon>
        <taxon>Leptospira</taxon>
    </lineage>
</organism>
<sequence length="193" mass="22564">MNCIEAVYHRSLYAGGEHLDIRIDGEFLASLINRNFPQRGKIHFFSAFLNHRFSQYEWLRSFSSFLNRKSDTKGWIGLVPTLLDWLSEEDGREIVWRRILPSVGESSVVPILMCPDDCDFFCSLVLVEIERTEEFVFWKRFGLDESDFNVSNLSPIGSKVNWISGMYEYKFPIGDYLEFLKRFQSELGAEAEF</sequence>
<evidence type="ECO:0000313" key="2">
    <source>
        <dbReference type="EMBL" id="PJZ60433.1"/>
    </source>
</evidence>
<dbReference type="AlphaFoldDB" id="A0A2M9YIK7"/>
<dbReference type="Proteomes" id="UP000232149">
    <property type="component" value="Unassembled WGS sequence"/>
</dbReference>
<evidence type="ECO:0000313" key="3">
    <source>
        <dbReference type="Proteomes" id="UP000232149"/>
    </source>
</evidence>
<dbReference type="Proteomes" id="UP000232188">
    <property type="component" value="Unassembled WGS sequence"/>
</dbReference>
<evidence type="ECO:0000313" key="1">
    <source>
        <dbReference type="EMBL" id="PJZ51371.1"/>
    </source>
</evidence>
<dbReference type="EMBL" id="NPDU01000062">
    <property type="protein sequence ID" value="PJZ60433.1"/>
    <property type="molecule type" value="Genomic_DNA"/>
</dbReference>
<dbReference type="EMBL" id="NPDV01000026">
    <property type="protein sequence ID" value="PJZ51371.1"/>
    <property type="molecule type" value="Genomic_DNA"/>
</dbReference>
<keyword evidence="3" id="KW-1185">Reference proteome</keyword>
<dbReference type="RefSeq" id="WP_100787621.1">
    <property type="nucleotide sequence ID" value="NZ_NPDU01000062.1"/>
</dbReference>
<accession>A0A2M9YIK7</accession>
<evidence type="ECO:0000313" key="4">
    <source>
        <dbReference type="Proteomes" id="UP000232188"/>
    </source>
</evidence>
<protein>
    <submittedName>
        <fullName evidence="1">Uncharacterized protein</fullName>
    </submittedName>
</protein>
<comment type="caution">
    <text evidence="1">The sequence shown here is derived from an EMBL/GenBank/DDBJ whole genome shotgun (WGS) entry which is preliminary data.</text>
</comment>
<reference evidence="3 4" key="1">
    <citation type="submission" date="2017-07" db="EMBL/GenBank/DDBJ databases">
        <title>Leptospira spp. isolated from tropical soils.</title>
        <authorList>
            <person name="Thibeaux R."/>
            <person name="Iraola G."/>
            <person name="Ferres I."/>
            <person name="Bierque E."/>
            <person name="Girault D."/>
            <person name="Soupe-Gilbert M.-E."/>
            <person name="Picardeau M."/>
            <person name="Goarant C."/>
        </authorList>
    </citation>
    <scope>NUCLEOTIDE SEQUENCE [LARGE SCALE GENOMIC DNA]</scope>
    <source>
        <strain evidence="1 4">FH2-B-C1</strain>
        <strain evidence="2 3">FH2-B-D1</strain>
    </source>
</reference>
<gene>
    <name evidence="2" type="ORF">CH376_18445</name>
    <name evidence="1" type="ORF">CH380_20440</name>
</gene>
<proteinExistence type="predicted"/>
<name>A0A2M9YIK7_9LEPT</name>